<dbReference type="EMBL" id="JAELXT010000009">
    <property type="protein sequence ID" value="MBJ6125977.1"/>
    <property type="molecule type" value="Genomic_DNA"/>
</dbReference>
<dbReference type="RefSeq" id="WP_199049231.1">
    <property type="nucleotide sequence ID" value="NZ_JAELXT010000009.1"/>
</dbReference>
<dbReference type="InterPro" id="IPR023459">
    <property type="entry name" value="Tscrpt_elong_fac_GreA/B_fam"/>
</dbReference>
<dbReference type="Proteomes" id="UP000620670">
    <property type="component" value="Unassembled WGS sequence"/>
</dbReference>
<protein>
    <submittedName>
        <fullName evidence="4">Transcription elongation factor GreA</fullName>
    </submittedName>
</protein>
<evidence type="ECO:0000256" key="1">
    <source>
        <dbReference type="SAM" id="Coils"/>
    </source>
</evidence>
<keyword evidence="1" id="KW-0175">Coiled coil</keyword>
<evidence type="ECO:0000256" key="2">
    <source>
        <dbReference type="SAM" id="MobiDB-lite"/>
    </source>
</evidence>
<dbReference type="SUPFAM" id="SSF54534">
    <property type="entry name" value="FKBP-like"/>
    <property type="match status" value="1"/>
</dbReference>
<gene>
    <name evidence="4" type="primary">greA</name>
    <name evidence="4" type="ORF">JAO75_11230</name>
</gene>
<feature type="region of interest" description="Disordered" evidence="2">
    <location>
        <begin position="1"/>
        <end position="26"/>
    </location>
</feature>
<dbReference type="PANTHER" id="PTHR30437:SF6">
    <property type="entry name" value="TRANSCRIPTION ELONGATION FACTOR GREB"/>
    <property type="match status" value="1"/>
</dbReference>
<dbReference type="InterPro" id="IPR036953">
    <property type="entry name" value="GreA/GreB_C_sf"/>
</dbReference>
<dbReference type="PANTHER" id="PTHR30437">
    <property type="entry name" value="TRANSCRIPTION ELONGATION FACTOR GREA"/>
    <property type="match status" value="1"/>
</dbReference>
<organism evidence="4 5">
    <name type="scientific">Microvirga splendida</name>
    <dbReference type="NCBI Taxonomy" id="2795727"/>
    <lineage>
        <taxon>Bacteria</taxon>
        <taxon>Pseudomonadati</taxon>
        <taxon>Pseudomonadota</taxon>
        <taxon>Alphaproteobacteria</taxon>
        <taxon>Hyphomicrobiales</taxon>
        <taxon>Methylobacteriaceae</taxon>
        <taxon>Microvirga</taxon>
    </lineage>
</organism>
<reference evidence="5" key="1">
    <citation type="submission" date="2020-12" db="EMBL/GenBank/DDBJ databases">
        <title>Hymenobacter sp.</title>
        <authorList>
            <person name="Kim M.K."/>
        </authorList>
    </citation>
    <scope>NUCLEOTIDE SEQUENCE [LARGE SCALE GENOMIC DNA]</scope>
    <source>
        <strain evidence="5">BT325</strain>
    </source>
</reference>
<keyword evidence="4" id="KW-0251">Elongation factor</keyword>
<sequence length="158" mass="17434">MSRAFVREAEGGEAFEDLPDRTISPHHLVTPAGLARMDSEIESLEKRLAEAQLRDDKAEVARLSRDLRYWSARRVSAEVVPPPTDTSHVRFGAEVTFEREDGRRQTYRIVGEDEADPAKGSLSYVSPLAQALMGKEVGDTVTVGQGKAEIVSISIRDP</sequence>
<accession>A0ABS0Y0Z6</accession>
<dbReference type="NCBIfam" id="NF004973">
    <property type="entry name" value="PRK06342.1"/>
    <property type="match status" value="1"/>
</dbReference>
<dbReference type="InterPro" id="IPR001437">
    <property type="entry name" value="Tscrpt_elong_fac_GreA/B_C"/>
</dbReference>
<feature type="compositionally biased region" description="Basic and acidic residues" evidence="2">
    <location>
        <begin position="1"/>
        <end position="10"/>
    </location>
</feature>
<dbReference type="Gene3D" id="3.10.50.30">
    <property type="entry name" value="Transcription elongation factor, GreA/GreB, C-terminal domain"/>
    <property type="match status" value="1"/>
</dbReference>
<name>A0ABS0Y0Z6_9HYPH</name>
<dbReference type="GO" id="GO:0003746">
    <property type="term" value="F:translation elongation factor activity"/>
    <property type="evidence" value="ECO:0007669"/>
    <property type="project" value="UniProtKB-KW"/>
</dbReference>
<evidence type="ECO:0000313" key="5">
    <source>
        <dbReference type="Proteomes" id="UP000620670"/>
    </source>
</evidence>
<keyword evidence="5" id="KW-1185">Reference proteome</keyword>
<feature type="domain" description="Transcription elongation factor GreA/GreB C-terminal" evidence="3">
    <location>
        <begin position="87"/>
        <end position="153"/>
    </location>
</feature>
<dbReference type="Pfam" id="PF01272">
    <property type="entry name" value="GreA_GreB"/>
    <property type="match status" value="1"/>
</dbReference>
<evidence type="ECO:0000259" key="3">
    <source>
        <dbReference type="Pfam" id="PF01272"/>
    </source>
</evidence>
<comment type="caution">
    <text evidence="4">The sequence shown here is derived from an EMBL/GenBank/DDBJ whole genome shotgun (WGS) entry which is preliminary data.</text>
</comment>
<evidence type="ECO:0000313" key="4">
    <source>
        <dbReference type="EMBL" id="MBJ6125977.1"/>
    </source>
</evidence>
<proteinExistence type="predicted"/>
<feature type="coiled-coil region" evidence="1">
    <location>
        <begin position="34"/>
        <end position="66"/>
    </location>
</feature>
<keyword evidence="4" id="KW-0648">Protein biosynthesis</keyword>